<reference evidence="2 3" key="1">
    <citation type="submission" date="2016-10" db="EMBL/GenBank/DDBJ databases">
        <title>Draft genome sequence of Coniochaeta ligniaria NRRL30616, a lignocellulolytic fungus for bioabatement of inhibitors in plant biomass hydrolysates.</title>
        <authorList>
            <consortium name="DOE Joint Genome Institute"/>
            <person name="Jimenez D.J."/>
            <person name="Hector R.E."/>
            <person name="Riley R."/>
            <person name="Sun H."/>
            <person name="Grigoriev I.V."/>
            <person name="Van Elsas J.D."/>
            <person name="Nichols N.N."/>
        </authorList>
    </citation>
    <scope>NUCLEOTIDE SEQUENCE [LARGE SCALE GENOMIC DNA]</scope>
    <source>
        <strain evidence="2 3">NRRL 30616</strain>
    </source>
</reference>
<keyword evidence="3" id="KW-1185">Reference proteome</keyword>
<organism evidence="2 3">
    <name type="scientific">Coniochaeta ligniaria NRRL 30616</name>
    <dbReference type="NCBI Taxonomy" id="1408157"/>
    <lineage>
        <taxon>Eukaryota</taxon>
        <taxon>Fungi</taxon>
        <taxon>Dikarya</taxon>
        <taxon>Ascomycota</taxon>
        <taxon>Pezizomycotina</taxon>
        <taxon>Sordariomycetes</taxon>
        <taxon>Sordariomycetidae</taxon>
        <taxon>Coniochaetales</taxon>
        <taxon>Coniochaetaceae</taxon>
        <taxon>Coniochaeta</taxon>
    </lineage>
</organism>
<dbReference type="PRINTS" id="PR01217">
    <property type="entry name" value="PRICHEXTENSN"/>
</dbReference>
<dbReference type="InParanoid" id="A0A1J7JR11"/>
<dbReference type="EMBL" id="KV875097">
    <property type="protein sequence ID" value="OIW30202.1"/>
    <property type="molecule type" value="Genomic_DNA"/>
</dbReference>
<accession>A0A1J7JR11</accession>
<feature type="compositionally biased region" description="Polar residues" evidence="1">
    <location>
        <begin position="524"/>
        <end position="535"/>
    </location>
</feature>
<name>A0A1J7JR11_9PEZI</name>
<evidence type="ECO:0000256" key="1">
    <source>
        <dbReference type="SAM" id="MobiDB-lite"/>
    </source>
</evidence>
<dbReference type="AlphaFoldDB" id="A0A1J7JR11"/>
<feature type="region of interest" description="Disordered" evidence="1">
    <location>
        <begin position="487"/>
        <end position="604"/>
    </location>
</feature>
<sequence>MGVSSAPPSPQATKEALVSDDDFTLYSSDTGSVYSRSNASTSSFVSYSAHDELPPFRLPKADGNKDVYEAWTVYLSSDYNEPISASRFCGIPTVKEYDSFQGSVSSISELYDQKDLMDMYLKSLDKYKSKHKRSWPSRLVRGTARSYEDDIDSRIRKLPNAVQSEICHLLGDREDASSNRFHNRAWTVVMMQEQLHRRFADANPKAIDKRHRVRFWKNPGKNEPTEYFVVIRGREGRRVTDQKGQTEFKRFENPWHLADAAEARRKTREHLDKLREKRAKTIFPPSYRFSPPPPPPPPPAFPHRGMYNAPGAYARPHIGMPYRPPPGVPPAPRMTPPGFHGYPQPPPVPAPPMSYPSPPPVQCAQGANCYGGPNCPSLAPAPPPPARGPPLYVPPPHFQPPRPPLPGINTLGSFNGPYTRIYCGGPYNGMQEKCPAPPAPAPRPMPDGPIGPPYAGIRPGHHVPGMNWPAGRVFSGTGPVMRIACGPGGSVSSIGEEPDKITRPGKEDDEESMHLCCFNDDASDTSSVRSWVSGRQKTDAEKAVLDKGKENRKPQEDYAAQMNELIEQNKRRTEQAQQAQEQAKNDKGDSSSVVSADSFVRNGG</sequence>
<feature type="compositionally biased region" description="Basic and acidic residues" evidence="1">
    <location>
        <begin position="497"/>
        <end position="506"/>
    </location>
</feature>
<proteinExistence type="predicted"/>
<dbReference type="OrthoDB" id="5230364at2759"/>
<protein>
    <submittedName>
        <fullName evidence="2">Uncharacterized protein</fullName>
    </submittedName>
</protein>
<dbReference type="STRING" id="1408157.A0A1J7JR11"/>
<evidence type="ECO:0000313" key="2">
    <source>
        <dbReference type="EMBL" id="OIW30202.1"/>
    </source>
</evidence>
<evidence type="ECO:0000313" key="3">
    <source>
        <dbReference type="Proteomes" id="UP000182658"/>
    </source>
</evidence>
<feature type="compositionally biased region" description="Basic and acidic residues" evidence="1">
    <location>
        <begin position="536"/>
        <end position="556"/>
    </location>
</feature>
<gene>
    <name evidence="2" type="ORF">CONLIGDRAFT_359284</name>
</gene>
<dbReference type="Proteomes" id="UP000182658">
    <property type="component" value="Unassembled WGS sequence"/>
</dbReference>